<dbReference type="RefSeq" id="WP_230509786.1">
    <property type="nucleotide sequence ID" value="NZ_JAJITD010000005.1"/>
</dbReference>
<dbReference type="Pfam" id="PF12703">
    <property type="entry name" value="ptaRNA1_toxin"/>
    <property type="match status" value="1"/>
</dbReference>
<dbReference type="InterPro" id="IPR024640">
    <property type="entry name" value="Toxin-antitoxin_type_1_toxin"/>
</dbReference>
<reference evidence="1 2" key="1">
    <citation type="submission" date="2021-11" db="EMBL/GenBank/DDBJ databases">
        <authorList>
            <person name="Oh E.-T."/>
            <person name="Kim S.-B."/>
        </authorList>
    </citation>
    <scope>NUCLEOTIDE SEQUENCE [LARGE SCALE GENOMIC DNA]</scope>
    <source>
        <strain evidence="1 2">MMS20-SJTR3</strain>
    </source>
</reference>
<organism evidence="1 2">
    <name type="scientific">Paraburkholderia sejongensis</name>
    <dbReference type="NCBI Taxonomy" id="2886946"/>
    <lineage>
        <taxon>Bacteria</taxon>
        <taxon>Pseudomonadati</taxon>
        <taxon>Pseudomonadota</taxon>
        <taxon>Betaproteobacteria</taxon>
        <taxon>Burkholderiales</taxon>
        <taxon>Burkholderiaceae</taxon>
        <taxon>Paraburkholderia</taxon>
    </lineage>
</organism>
<accession>A0ABS8JUB0</accession>
<evidence type="ECO:0000313" key="2">
    <source>
        <dbReference type="Proteomes" id="UP001431019"/>
    </source>
</evidence>
<keyword evidence="2" id="KW-1185">Reference proteome</keyword>
<sequence>MAITHDTEARQVIRHATMHLAALDFIDQSTAKELSTIAEAVANLFMVVFYQAETGRATHSDFNEAMTAVRQTLQH</sequence>
<name>A0ABS8JUB0_9BURK</name>
<proteinExistence type="predicted"/>
<dbReference type="EMBL" id="JAJITD010000005">
    <property type="protein sequence ID" value="MCC8393496.1"/>
    <property type="molecule type" value="Genomic_DNA"/>
</dbReference>
<protein>
    <submittedName>
        <fullName evidence="1">Type I toxin-antitoxin system ptaRNA1 family toxin</fullName>
    </submittedName>
</protein>
<evidence type="ECO:0000313" key="1">
    <source>
        <dbReference type="EMBL" id="MCC8393496.1"/>
    </source>
</evidence>
<comment type="caution">
    <text evidence="1">The sequence shown here is derived from an EMBL/GenBank/DDBJ whole genome shotgun (WGS) entry which is preliminary data.</text>
</comment>
<dbReference type="Proteomes" id="UP001431019">
    <property type="component" value="Unassembled WGS sequence"/>
</dbReference>
<gene>
    <name evidence="1" type="ORF">LJ656_12925</name>
</gene>